<dbReference type="InterPro" id="IPR052026">
    <property type="entry name" value="ExeA_AAA_ATPase_DNA-bind"/>
</dbReference>
<dbReference type="InterPro" id="IPR049945">
    <property type="entry name" value="AAA_22"/>
</dbReference>
<dbReference type="Gene3D" id="3.40.50.300">
    <property type="entry name" value="P-loop containing nucleotide triphosphate hydrolases"/>
    <property type="match status" value="1"/>
</dbReference>
<keyword evidence="2" id="KW-0812">Transmembrane</keyword>
<dbReference type="EMBL" id="PTIZ01000008">
    <property type="protein sequence ID" value="PPK74587.1"/>
    <property type="molecule type" value="Genomic_DNA"/>
</dbReference>
<name>A0A2S6HAT0_9GAMM</name>
<reference evidence="4 5" key="1">
    <citation type="submission" date="2018-02" db="EMBL/GenBank/DDBJ databases">
        <title>Subsurface microbial communities from deep shales in Ohio and West Virginia, USA.</title>
        <authorList>
            <person name="Wrighton K."/>
        </authorList>
    </citation>
    <scope>NUCLEOTIDE SEQUENCE [LARGE SCALE GENOMIC DNA]</scope>
    <source>
        <strain evidence="4 5">OWC-DMM</strain>
    </source>
</reference>
<feature type="transmembrane region" description="Helical" evidence="2">
    <location>
        <begin position="350"/>
        <end position="369"/>
    </location>
</feature>
<feature type="domain" description="AAA+ ATPase" evidence="3">
    <location>
        <begin position="42"/>
        <end position="270"/>
    </location>
</feature>
<feature type="compositionally biased region" description="Low complexity" evidence="1">
    <location>
        <begin position="287"/>
        <end position="304"/>
    </location>
</feature>
<dbReference type="SUPFAM" id="SSF52540">
    <property type="entry name" value="P-loop containing nucleoside triphosphate hydrolases"/>
    <property type="match status" value="1"/>
</dbReference>
<dbReference type="InterPro" id="IPR003593">
    <property type="entry name" value="AAA+_ATPase"/>
</dbReference>
<dbReference type="PANTHER" id="PTHR35894:SF1">
    <property type="entry name" value="PHOSPHORIBULOKINASE _ URIDINE KINASE FAMILY"/>
    <property type="match status" value="1"/>
</dbReference>
<keyword evidence="2" id="KW-1133">Transmembrane helix</keyword>
<dbReference type="Proteomes" id="UP000240010">
    <property type="component" value="Unassembled WGS sequence"/>
</dbReference>
<evidence type="ECO:0000313" key="5">
    <source>
        <dbReference type="Proteomes" id="UP000240010"/>
    </source>
</evidence>
<sequence>MYTHHFSLQSLPFENVPDPAYFFDQGDYSRVFSRMIDSLWAGRGLMVVAGPIGTGKTTLCQKLMASVSERTRIIWLGEPPDTSEDLLLFLTQEFHISPGSPSRIFVLRDIKEHLLKLHDAGNSCLLIMDEVHKISDDVLECIRLLNNLEQGSIKLIQMLLLGQEEFLVTLSRPELESFKQRIAWMETIGKMTPLQTHEYITHRLKIAGSQSRIFTDDAMEAIIIATRGTPRLVNAFCDRALRVSYEANKTIVDLVSVRRAADDIGLGTEVFLWLTNRDKKAAKIAESEASSIKAPPSPAMSSAPKRTESARPIDKKRPVDAQRDVSHWSVFTIVNELFDKTLGRFSDHPIVQLIASILLCAASVYFFIINTGM</sequence>
<comment type="caution">
    <text evidence="4">The sequence shown here is derived from an EMBL/GenBank/DDBJ whole genome shotgun (WGS) entry which is preliminary data.</text>
</comment>
<feature type="region of interest" description="Disordered" evidence="1">
    <location>
        <begin position="286"/>
        <end position="320"/>
    </location>
</feature>
<dbReference type="GO" id="GO:0016887">
    <property type="term" value="F:ATP hydrolysis activity"/>
    <property type="evidence" value="ECO:0007669"/>
    <property type="project" value="InterPro"/>
</dbReference>
<protein>
    <submittedName>
        <fullName evidence="4">General secretion pathway protein A</fullName>
    </submittedName>
</protein>
<accession>A0A2S6HAT0</accession>
<dbReference type="PANTHER" id="PTHR35894">
    <property type="entry name" value="GENERAL SECRETION PATHWAY PROTEIN A-RELATED"/>
    <property type="match status" value="1"/>
</dbReference>
<evidence type="ECO:0000256" key="2">
    <source>
        <dbReference type="SAM" id="Phobius"/>
    </source>
</evidence>
<organism evidence="4 5">
    <name type="scientific">Methylobacter tundripaludum</name>
    <dbReference type="NCBI Taxonomy" id="173365"/>
    <lineage>
        <taxon>Bacteria</taxon>
        <taxon>Pseudomonadati</taxon>
        <taxon>Pseudomonadota</taxon>
        <taxon>Gammaproteobacteria</taxon>
        <taxon>Methylococcales</taxon>
        <taxon>Methylococcaceae</taxon>
        <taxon>Methylobacter</taxon>
    </lineage>
</organism>
<evidence type="ECO:0000256" key="1">
    <source>
        <dbReference type="SAM" id="MobiDB-lite"/>
    </source>
</evidence>
<dbReference type="AlphaFoldDB" id="A0A2S6HAT0"/>
<proteinExistence type="predicted"/>
<gene>
    <name evidence="4" type="ORF">B0F87_10861</name>
</gene>
<dbReference type="SMART" id="SM00382">
    <property type="entry name" value="AAA"/>
    <property type="match status" value="1"/>
</dbReference>
<dbReference type="InterPro" id="IPR027417">
    <property type="entry name" value="P-loop_NTPase"/>
</dbReference>
<dbReference type="RefSeq" id="WP_104429638.1">
    <property type="nucleotide sequence ID" value="NZ_PTIZ01000008.1"/>
</dbReference>
<keyword evidence="2" id="KW-0472">Membrane</keyword>
<evidence type="ECO:0000259" key="3">
    <source>
        <dbReference type="SMART" id="SM00382"/>
    </source>
</evidence>
<feature type="compositionally biased region" description="Basic and acidic residues" evidence="1">
    <location>
        <begin position="305"/>
        <end position="320"/>
    </location>
</feature>
<evidence type="ECO:0000313" key="4">
    <source>
        <dbReference type="EMBL" id="PPK74587.1"/>
    </source>
</evidence>
<dbReference type="Pfam" id="PF13401">
    <property type="entry name" value="AAA_22"/>
    <property type="match status" value="1"/>
</dbReference>